<protein>
    <recommendedName>
        <fullName evidence="2 8">GTPase Der</fullName>
    </recommendedName>
    <alternativeName>
        <fullName evidence="7 8">GTP-binding protein EngA</fullName>
    </alternativeName>
</protein>
<feature type="domain" description="EngA-type G" evidence="12">
    <location>
        <begin position="185"/>
        <end position="358"/>
    </location>
</feature>
<dbReference type="InterPro" id="IPR031166">
    <property type="entry name" value="G_ENGA"/>
</dbReference>
<dbReference type="HAMAP" id="MF_00195">
    <property type="entry name" value="GTPase_Der"/>
    <property type="match status" value="1"/>
</dbReference>
<feature type="region of interest" description="Disordered" evidence="11">
    <location>
        <begin position="442"/>
        <end position="461"/>
    </location>
</feature>
<dbReference type="Proteomes" id="UP000219327">
    <property type="component" value="Unassembled WGS sequence"/>
</dbReference>
<evidence type="ECO:0000256" key="4">
    <source>
        <dbReference type="ARBA" id="ARBA00022737"/>
    </source>
</evidence>
<sequence length="482" mass="53559">MLPVLALVGRPNVGKSTLFNRLTRTRDAIVAEFPGLTRDRQYGRGVLGDFDYLVVDTGGLSGDESGIDGSMAEQARHAIGEADLVLFIVDIKDGVTPGDEAIAELLRTGDRRVVLVANKVDGQNPDLVDGEFAGLGFGSASLISATHGQGVPQMLSYLAESGLVDRSESDDVLPATLPGHHDDSIRIAMVGRPNVGKSTLVNRILGEERVVVFDEAGTTRDSIYVPFEREGQRYTLIDTAGVRKRGRVKQTIEKFSVVKTLNAINDAHVVILMMDAREGVVEQDLHLLGHVVEAGRALIVAVNKWDGLSPDERNEIKVQLERRLTFLDYADIYFISALHGSGVGSLYEAIQRAFEAATRVLKTNQLNMILESAVKEHQPPLVHGRRIKLRYAHVGGHNPPIIVIHGNQTDSVPEAYRRYLTRRFREALNLKGTPVRVEFRTTDNPYKGQKNKLTDRQANRRRRLISHVKKQKKNMKRKRHRT</sequence>
<name>A0A2A5WRL4_9GAMM</name>
<dbReference type="PIRSF" id="PIRSF006485">
    <property type="entry name" value="GTP-binding_EngA"/>
    <property type="match status" value="1"/>
</dbReference>
<keyword evidence="4 10" id="KW-0677">Repeat</keyword>
<feature type="binding site" evidence="8">
    <location>
        <begin position="303"/>
        <end position="306"/>
    </location>
    <ligand>
        <name>GTP</name>
        <dbReference type="ChEBI" id="CHEBI:37565"/>
        <label>2</label>
    </ligand>
</feature>
<dbReference type="GO" id="GO:0042254">
    <property type="term" value="P:ribosome biogenesis"/>
    <property type="evidence" value="ECO:0007669"/>
    <property type="project" value="UniProtKB-KW"/>
</dbReference>
<accession>A0A2A5WRL4</accession>
<evidence type="ECO:0000256" key="10">
    <source>
        <dbReference type="RuleBase" id="RU004481"/>
    </source>
</evidence>
<feature type="binding site" evidence="8">
    <location>
        <begin position="191"/>
        <end position="198"/>
    </location>
    <ligand>
        <name>GTP</name>
        <dbReference type="ChEBI" id="CHEBI:37565"/>
        <label>2</label>
    </ligand>
</feature>
<evidence type="ECO:0000256" key="7">
    <source>
        <dbReference type="ARBA" id="ARBA00032345"/>
    </source>
</evidence>
<dbReference type="FunFam" id="3.30.300.20:FF:000004">
    <property type="entry name" value="GTPase Der"/>
    <property type="match status" value="1"/>
</dbReference>
<dbReference type="InterPro" id="IPR005225">
    <property type="entry name" value="Small_GTP-bd"/>
</dbReference>
<organism evidence="13 14">
    <name type="scientific">OM182 bacterium MED-G24</name>
    <dbReference type="NCBI Taxonomy" id="1986255"/>
    <lineage>
        <taxon>Bacteria</taxon>
        <taxon>Pseudomonadati</taxon>
        <taxon>Pseudomonadota</taxon>
        <taxon>Gammaproteobacteria</taxon>
        <taxon>OMG group</taxon>
        <taxon>OM182 clade</taxon>
    </lineage>
</organism>
<dbReference type="Gene3D" id="3.40.50.300">
    <property type="entry name" value="P-loop containing nucleotide triphosphate hydrolases"/>
    <property type="match status" value="2"/>
</dbReference>
<dbReference type="InterPro" id="IPR015946">
    <property type="entry name" value="KH_dom-like_a/b"/>
</dbReference>
<evidence type="ECO:0000256" key="9">
    <source>
        <dbReference type="PROSITE-ProRule" id="PRU01049"/>
    </source>
</evidence>
<evidence type="ECO:0000259" key="12">
    <source>
        <dbReference type="PROSITE" id="PS51712"/>
    </source>
</evidence>
<dbReference type="Pfam" id="PF14714">
    <property type="entry name" value="KH_dom-like"/>
    <property type="match status" value="1"/>
</dbReference>
<evidence type="ECO:0000256" key="2">
    <source>
        <dbReference type="ARBA" id="ARBA00020953"/>
    </source>
</evidence>
<comment type="subunit">
    <text evidence="8">Associates with the 50S ribosomal subunit.</text>
</comment>
<dbReference type="SUPFAM" id="SSF52540">
    <property type="entry name" value="P-loop containing nucleoside triphosphate hydrolases"/>
    <property type="match status" value="2"/>
</dbReference>
<evidence type="ECO:0000256" key="1">
    <source>
        <dbReference type="ARBA" id="ARBA00008279"/>
    </source>
</evidence>
<feature type="domain" description="EngA-type G" evidence="12">
    <location>
        <begin position="3"/>
        <end position="166"/>
    </location>
</feature>
<evidence type="ECO:0000256" key="5">
    <source>
        <dbReference type="ARBA" id="ARBA00022741"/>
    </source>
</evidence>
<comment type="similarity">
    <text evidence="1 8 9 10">Belongs to the TRAFAC class TrmE-Era-EngA-EngB-Septin-like GTPase superfamily. EngA (Der) GTPase family.</text>
</comment>
<dbReference type="NCBIfam" id="TIGR00231">
    <property type="entry name" value="small_GTP"/>
    <property type="match status" value="2"/>
</dbReference>
<keyword evidence="6 8" id="KW-0342">GTP-binding</keyword>
<dbReference type="Gene3D" id="3.30.300.20">
    <property type="match status" value="1"/>
</dbReference>
<dbReference type="InterPro" id="IPR032859">
    <property type="entry name" value="KH_dom-like"/>
</dbReference>
<dbReference type="AlphaFoldDB" id="A0A2A5WRL4"/>
<dbReference type="PANTHER" id="PTHR43834:SF6">
    <property type="entry name" value="GTPASE DER"/>
    <property type="match status" value="1"/>
</dbReference>
<comment type="caution">
    <text evidence="13">The sequence shown here is derived from an EMBL/GenBank/DDBJ whole genome shotgun (WGS) entry which is preliminary data.</text>
</comment>
<evidence type="ECO:0000313" key="13">
    <source>
        <dbReference type="EMBL" id="PDH39190.1"/>
    </source>
</evidence>
<dbReference type="PANTHER" id="PTHR43834">
    <property type="entry name" value="GTPASE DER"/>
    <property type="match status" value="1"/>
</dbReference>
<dbReference type="FunFam" id="3.40.50.300:FF:000057">
    <property type="entry name" value="GTPase Der"/>
    <property type="match status" value="1"/>
</dbReference>
<dbReference type="CDD" id="cd01894">
    <property type="entry name" value="EngA1"/>
    <property type="match status" value="1"/>
</dbReference>
<evidence type="ECO:0000256" key="6">
    <source>
        <dbReference type="ARBA" id="ARBA00023134"/>
    </source>
</evidence>
<evidence type="ECO:0000256" key="11">
    <source>
        <dbReference type="SAM" id="MobiDB-lite"/>
    </source>
</evidence>
<dbReference type="CDD" id="cd01895">
    <property type="entry name" value="EngA2"/>
    <property type="match status" value="1"/>
</dbReference>
<gene>
    <name evidence="8 13" type="primary">der</name>
    <name evidence="13" type="ORF">CNE99_06050</name>
</gene>
<dbReference type="EMBL" id="NTKD01000028">
    <property type="protein sequence ID" value="PDH39190.1"/>
    <property type="molecule type" value="Genomic_DNA"/>
</dbReference>
<dbReference type="GO" id="GO:0043022">
    <property type="term" value="F:ribosome binding"/>
    <property type="evidence" value="ECO:0007669"/>
    <property type="project" value="TreeGrafter"/>
</dbReference>
<proteinExistence type="inferred from homology"/>
<comment type="function">
    <text evidence="8 10">GTPase that plays an essential role in the late steps of ribosome biogenesis.</text>
</comment>
<dbReference type="NCBIfam" id="TIGR03594">
    <property type="entry name" value="GTPase_EngA"/>
    <property type="match status" value="1"/>
</dbReference>
<dbReference type="GO" id="GO:0005525">
    <property type="term" value="F:GTP binding"/>
    <property type="evidence" value="ECO:0007669"/>
    <property type="project" value="UniProtKB-UniRule"/>
</dbReference>
<dbReference type="PROSITE" id="PS51712">
    <property type="entry name" value="G_ENGA"/>
    <property type="match status" value="2"/>
</dbReference>
<keyword evidence="3 8" id="KW-0690">Ribosome biogenesis</keyword>
<feature type="binding site" evidence="8">
    <location>
        <begin position="238"/>
        <end position="242"/>
    </location>
    <ligand>
        <name>GTP</name>
        <dbReference type="ChEBI" id="CHEBI:37565"/>
        <label>2</label>
    </ligand>
</feature>
<reference evidence="13 14" key="1">
    <citation type="submission" date="2017-08" db="EMBL/GenBank/DDBJ databases">
        <title>Fine stratification of microbial communities through a metagenomic profile of the photic zone.</title>
        <authorList>
            <person name="Haro-Moreno J.M."/>
            <person name="Lopez-Perez M."/>
            <person name="De La Torre J."/>
            <person name="Picazo A."/>
            <person name="Camacho A."/>
            <person name="Rodriguez-Valera F."/>
        </authorList>
    </citation>
    <scope>NUCLEOTIDE SEQUENCE [LARGE SCALE GENOMIC DNA]</scope>
    <source>
        <strain evidence="13">MED-G24</strain>
    </source>
</reference>
<dbReference type="InterPro" id="IPR016484">
    <property type="entry name" value="GTPase_Der"/>
</dbReference>
<feature type="binding site" evidence="8">
    <location>
        <begin position="56"/>
        <end position="60"/>
    </location>
    <ligand>
        <name>GTP</name>
        <dbReference type="ChEBI" id="CHEBI:37565"/>
        <label>1</label>
    </ligand>
</feature>
<dbReference type="InterPro" id="IPR027417">
    <property type="entry name" value="P-loop_NTPase"/>
</dbReference>
<feature type="binding site" evidence="8">
    <location>
        <begin position="9"/>
        <end position="16"/>
    </location>
    <ligand>
        <name>GTP</name>
        <dbReference type="ChEBI" id="CHEBI:37565"/>
        <label>1</label>
    </ligand>
</feature>
<dbReference type="Pfam" id="PF01926">
    <property type="entry name" value="MMR_HSR1"/>
    <property type="match status" value="2"/>
</dbReference>
<feature type="binding site" evidence="8">
    <location>
        <begin position="118"/>
        <end position="121"/>
    </location>
    <ligand>
        <name>GTP</name>
        <dbReference type="ChEBI" id="CHEBI:37565"/>
        <label>1</label>
    </ligand>
</feature>
<evidence type="ECO:0000313" key="14">
    <source>
        <dbReference type="Proteomes" id="UP000219327"/>
    </source>
</evidence>
<dbReference type="InterPro" id="IPR006073">
    <property type="entry name" value="GTP-bd"/>
</dbReference>
<dbReference type="FunFam" id="3.40.50.300:FF:000040">
    <property type="entry name" value="GTPase Der"/>
    <property type="match status" value="1"/>
</dbReference>
<dbReference type="PRINTS" id="PR00326">
    <property type="entry name" value="GTP1OBG"/>
</dbReference>
<evidence type="ECO:0000256" key="3">
    <source>
        <dbReference type="ARBA" id="ARBA00022517"/>
    </source>
</evidence>
<keyword evidence="5 8" id="KW-0547">Nucleotide-binding</keyword>
<evidence type="ECO:0000256" key="8">
    <source>
        <dbReference type="HAMAP-Rule" id="MF_00195"/>
    </source>
</evidence>